<sequence length="141" mass="16270">MMKKIINADWKDLSLPEELQLWVDCGFIIVDGCVFLAGLFKGNPGINNHFDKTGIECFVNSFHIDDYVSERYLDYSCLFCNKILSQWECNNDNKAEYLNVIISLDDFGSVIKTHMKREGENWLNSNLDKYEDAILETSTPL</sequence>
<gene>
    <name evidence="1" type="ORF">AB6T85_03685</name>
</gene>
<protein>
    <submittedName>
        <fullName evidence="1">Uncharacterized protein</fullName>
    </submittedName>
</protein>
<name>A0ABV4E3S2_9GAMM</name>
<dbReference type="EMBL" id="JBGFFX010000002">
    <property type="protein sequence ID" value="MEY8769542.1"/>
    <property type="molecule type" value="Genomic_DNA"/>
</dbReference>
<comment type="caution">
    <text evidence="1">The sequence shown here is derived from an EMBL/GenBank/DDBJ whole genome shotgun (WGS) entry which is preliminary data.</text>
</comment>
<reference evidence="1 2" key="1">
    <citation type="submission" date="2024-07" db="EMBL/GenBank/DDBJ databases">
        <authorList>
            <person name="Hebao G."/>
        </authorList>
    </citation>
    <scope>NUCLEOTIDE SEQUENCE [LARGE SCALE GENOMIC DNA]</scope>
    <source>
        <strain evidence="1 2">ACCC 02193</strain>
    </source>
</reference>
<evidence type="ECO:0000313" key="2">
    <source>
        <dbReference type="Proteomes" id="UP001565243"/>
    </source>
</evidence>
<proteinExistence type="predicted"/>
<organism evidence="1 2">
    <name type="scientific">Erwinia aeris</name>
    <dbReference type="NCBI Taxonomy" id="3239803"/>
    <lineage>
        <taxon>Bacteria</taxon>
        <taxon>Pseudomonadati</taxon>
        <taxon>Pseudomonadota</taxon>
        <taxon>Gammaproteobacteria</taxon>
        <taxon>Enterobacterales</taxon>
        <taxon>Erwiniaceae</taxon>
        <taxon>Erwinia</taxon>
    </lineage>
</organism>
<dbReference type="RefSeq" id="WP_369894839.1">
    <property type="nucleotide sequence ID" value="NZ_JBGFFX010000002.1"/>
</dbReference>
<keyword evidence="2" id="KW-1185">Reference proteome</keyword>
<dbReference type="Proteomes" id="UP001565243">
    <property type="component" value="Unassembled WGS sequence"/>
</dbReference>
<evidence type="ECO:0000313" key="1">
    <source>
        <dbReference type="EMBL" id="MEY8769542.1"/>
    </source>
</evidence>
<accession>A0ABV4E3S2</accession>